<dbReference type="AlphaFoldDB" id="A0AAD3TIU5"/>
<keyword evidence="3" id="KW-1185">Reference proteome</keyword>
<proteinExistence type="predicted"/>
<organism evidence="2 3">
    <name type="scientific">Nepenthes gracilis</name>
    <name type="common">Slender pitcher plant</name>
    <dbReference type="NCBI Taxonomy" id="150966"/>
    <lineage>
        <taxon>Eukaryota</taxon>
        <taxon>Viridiplantae</taxon>
        <taxon>Streptophyta</taxon>
        <taxon>Embryophyta</taxon>
        <taxon>Tracheophyta</taxon>
        <taxon>Spermatophyta</taxon>
        <taxon>Magnoliopsida</taxon>
        <taxon>eudicotyledons</taxon>
        <taxon>Gunneridae</taxon>
        <taxon>Pentapetalae</taxon>
        <taxon>Caryophyllales</taxon>
        <taxon>Nepenthaceae</taxon>
        <taxon>Nepenthes</taxon>
    </lineage>
</organism>
<gene>
    <name evidence="2" type="ORF">Nepgr_031809</name>
</gene>
<accession>A0AAD3TIU5</accession>
<reference evidence="2" key="1">
    <citation type="submission" date="2023-05" db="EMBL/GenBank/DDBJ databases">
        <title>Nepenthes gracilis genome sequencing.</title>
        <authorList>
            <person name="Fukushima K."/>
        </authorList>
    </citation>
    <scope>NUCLEOTIDE SEQUENCE</scope>
    <source>
        <strain evidence="2">SING2019-196</strain>
    </source>
</reference>
<dbReference type="Proteomes" id="UP001279734">
    <property type="component" value="Unassembled WGS sequence"/>
</dbReference>
<evidence type="ECO:0000256" key="1">
    <source>
        <dbReference type="SAM" id="MobiDB-lite"/>
    </source>
</evidence>
<name>A0AAD3TIU5_NEPGR</name>
<evidence type="ECO:0000313" key="3">
    <source>
        <dbReference type="Proteomes" id="UP001279734"/>
    </source>
</evidence>
<sequence length="298" mass="31074">MDRLHYAQVCVEVNQDAVLPSKIFLSKQSASEVELVVEVEVESPDNSKRVRPSSGKSPRKDASSIVCPKTPSCSAGVTSDFDCPGNPPPLPDCLQISIKDHVEKKVVAPCDHATVQIGVEIIEEVPASRPPPSLGNAGVAVCDQNGLLPYSTSDPVGLSDASADPVSLRSVAIEGRMEAYGPKVAAMRLNLPTVGIDVAAVAHVPSVLAPELGCVGGNAADLCGPEPVALLSNVEIPSKLGSVLVTLVELTSNALVSACGYKLVDFDVTPESINQLTRKYSLADPVQLEPTSVGPWGP</sequence>
<dbReference type="EMBL" id="BSYO01000037">
    <property type="protein sequence ID" value="GMH29966.1"/>
    <property type="molecule type" value="Genomic_DNA"/>
</dbReference>
<comment type="caution">
    <text evidence="2">The sequence shown here is derived from an EMBL/GenBank/DDBJ whole genome shotgun (WGS) entry which is preliminary data.</text>
</comment>
<protein>
    <submittedName>
        <fullName evidence="2">Uncharacterized protein</fullName>
    </submittedName>
</protein>
<feature type="region of interest" description="Disordered" evidence="1">
    <location>
        <begin position="41"/>
        <end position="66"/>
    </location>
</feature>
<evidence type="ECO:0000313" key="2">
    <source>
        <dbReference type="EMBL" id="GMH29966.1"/>
    </source>
</evidence>